<protein>
    <submittedName>
        <fullName evidence="5">WGS project CAEQ00000000 data, annotated contig 2242</fullName>
    </submittedName>
</protein>
<proteinExistence type="predicted"/>
<dbReference type="Gene3D" id="3.30.70.330">
    <property type="match status" value="2"/>
</dbReference>
<sequence>MSLSNLFVTKLPRSINDSGLLSIFTGFKAISAKVMLDPCSGSSKGFGFVLFDTEEDGLAAYQSLNNSSARVGRHVFTLVIYPSQHNGKAAASPSRAVYIRNIPRSIEEHEVEKFLSQYGRLEYWAMRGDHHGSPVWVVYAEYDSLESSRRVLERLHGNSDYFHGPPIMVKYADSEEAKRERRRRWGEGRSSQPLNRICSFLPHGRKYSSMNYQQNELTETSQSLTQKNSESSNSSIVYQCLESSNSACTVECQPQLPSELYSQPELPLPRPALPRSSEVAVDLPYVGIDALTHFPVSDTADNEKGVFLNGQRVVLSSNAVNFPLGDSSTSTIAAVKPTVQVPVTCTAVPHCITSQQQQQHRQVAC</sequence>
<dbReference type="InterPro" id="IPR012677">
    <property type="entry name" value="Nucleotide-bd_a/b_plait_sf"/>
</dbReference>
<reference evidence="5 6" key="2">
    <citation type="journal article" date="2012" name="Proc. Natl. Acad. Sci. U.S.A.">
        <title>Antigenic diversity is generated by distinct evolutionary mechanisms in African trypanosome species.</title>
        <authorList>
            <person name="Jackson A.P."/>
            <person name="Berry A."/>
            <person name="Aslett M."/>
            <person name="Allison H.C."/>
            <person name="Burton P."/>
            <person name="Vavrova-Anderson J."/>
            <person name="Brown R."/>
            <person name="Browne H."/>
            <person name="Corton N."/>
            <person name="Hauser H."/>
            <person name="Gamble J."/>
            <person name="Gilderthorp R."/>
            <person name="Marcello L."/>
            <person name="McQuillan J."/>
            <person name="Otto T.D."/>
            <person name="Quail M.A."/>
            <person name="Sanders M.J."/>
            <person name="van Tonder A."/>
            <person name="Ginger M.L."/>
            <person name="Field M.C."/>
            <person name="Barry J.D."/>
            <person name="Hertz-Fowler C."/>
            <person name="Berriman M."/>
        </authorList>
    </citation>
    <scope>NUCLEOTIDE SEQUENCE [LARGE SCALE GENOMIC DNA]</scope>
    <source>
        <strain evidence="5 6">IL3000</strain>
    </source>
</reference>
<feature type="domain" description="RRM" evidence="4">
    <location>
        <begin position="4"/>
        <end position="75"/>
    </location>
</feature>
<organism evidence="5 6">
    <name type="scientific">Trypanosoma congolense (strain IL3000)</name>
    <dbReference type="NCBI Taxonomy" id="1068625"/>
    <lineage>
        <taxon>Eukaryota</taxon>
        <taxon>Discoba</taxon>
        <taxon>Euglenozoa</taxon>
        <taxon>Kinetoplastea</taxon>
        <taxon>Metakinetoplastina</taxon>
        <taxon>Trypanosomatida</taxon>
        <taxon>Trypanosomatidae</taxon>
        <taxon>Trypanosoma</taxon>
        <taxon>Nannomonas</taxon>
    </lineage>
</organism>
<name>F9WCK3_TRYCI</name>
<dbReference type="SMART" id="SM00360">
    <property type="entry name" value="RRM"/>
    <property type="match status" value="2"/>
</dbReference>
<evidence type="ECO:0000256" key="3">
    <source>
        <dbReference type="PROSITE-ProRule" id="PRU00176"/>
    </source>
</evidence>
<evidence type="ECO:0000313" key="6">
    <source>
        <dbReference type="Proteomes" id="UP000000702"/>
    </source>
</evidence>
<dbReference type="GO" id="GO:0003723">
    <property type="term" value="F:RNA binding"/>
    <property type="evidence" value="ECO:0007669"/>
    <property type="project" value="UniProtKB-UniRule"/>
</dbReference>
<evidence type="ECO:0000256" key="1">
    <source>
        <dbReference type="ARBA" id="ARBA00022737"/>
    </source>
</evidence>
<dbReference type="AlphaFoldDB" id="F9WCK3"/>
<comment type="caution">
    <text evidence="5">The sequence shown here is derived from an EMBL/GenBank/DDBJ whole genome shotgun (WGS) entry which is preliminary data.</text>
</comment>
<evidence type="ECO:0000259" key="4">
    <source>
        <dbReference type="PROSITE" id="PS50102"/>
    </source>
</evidence>
<evidence type="ECO:0000256" key="2">
    <source>
        <dbReference type="ARBA" id="ARBA00022884"/>
    </source>
</evidence>
<evidence type="ECO:0000313" key="5">
    <source>
        <dbReference type="EMBL" id="CCD14997.1"/>
    </source>
</evidence>
<keyword evidence="1" id="KW-0677">Repeat</keyword>
<dbReference type="EMBL" id="CAEQ01001734">
    <property type="protein sequence ID" value="CCD14997.1"/>
    <property type="molecule type" value="Genomic_DNA"/>
</dbReference>
<keyword evidence="2 3" id="KW-0694">RNA-binding</keyword>
<gene>
    <name evidence="5" type="ORF">TCIL3000_0_55630</name>
</gene>
<dbReference type="InterPro" id="IPR000504">
    <property type="entry name" value="RRM_dom"/>
</dbReference>
<reference evidence="6" key="1">
    <citation type="submission" date="2011-07" db="EMBL/GenBank/DDBJ databases">
        <title>Divergent evolution of antigenic variation in African trypanosomes.</title>
        <authorList>
            <person name="Jackson A.P."/>
            <person name="Berry A."/>
            <person name="Allison H.C."/>
            <person name="Burton P."/>
            <person name="Anderson J."/>
            <person name="Aslett M."/>
            <person name="Brown R."/>
            <person name="Corton N."/>
            <person name="Harris D."/>
            <person name="Hauser H."/>
            <person name="Gamble J."/>
            <person name="Gilderthorp R."/>
            <person name="McQuillan J."/>
            <person name="Quail M.A."/>
            <person name="Sanders M."/>
            <person name="Van Tonder A."/>
            <person name="Ginger M.L."/>
            <person name="Donelson J.E."/>
            <person name="Field M.C."/>
            <person name="Barry J.D."/>
            <person name="Berriman M."/>
            <person name="Hertz-Fowler C."/>
        </authorList>
    </citation>
    <scope>NUCLEOTIDE SEQUENCE [LARGE SCALE GENOMIC DNA]</scope>
    <source>
        <strain evidence="6">IL3000</strain>
    </source>
</reference>
<dbReference type="SUPFAM" id="SSF54928">
    <property type="entry name" value="RNA-binding domain, RBD"/>
    <property type="match status" value="1"/>
</dbReference>
<dbReference type="CDD" id="cd00590">
    <property type="entry name" value="RRM_SF"/>
    <property type="match status" value="1"/>
</dbReference>
<dbReference type="InterPro" id="IPR035979">
    <property type="entry name" value="RBD_domain_sf"/>
</dbReference>
<dbReference type="PANTHER" id="PTHR24012">
    <property type="entry name" value="RNA BINDING PROTEIN"/>
    <property type="match status" value="1"/>
</dbReference>
<keyword evidence="6" id="KW-1185">Reference proteome</keyword>
<dbReference type="Pfam" id="PF00076">
    <property type="entry name" value="RRM_1"/>
    <property type="match status" value="2"/>
</dbReference>
<feature type="domain" description="RRM" evidence="4">
    <location>
        <begin position="95"/>
        <end position="174"/>
    </location>
</feature>
<accession>F9WCK3</accession>
<dbReference type="Proteomes" id="UP000000702">
    <property type="component" value="Unassembled WGS sequence"/>
</dbReference>
<dbReference type="VEuPathDB" id="TriTrypDB:TcIL3000_0_55630"/>
<dbReference type="PROSITE" id="PS50102">
    <property type="entry name" value="RRM"/>
    <property type="match status" value="2"/>
</dbReference>